<evidence type="ECO:0000256" key="5">
    <source>
        <dbReference type="ARBA" id="ARBA00022694"/>
    </source>
</evidence>
<dbReference type="RefSeq" id="WP_021297397.1">
    <property type="nucleotide sequence ID" value="NZ_AURB01000151.1"/>
</dbReference>
<comment type="subcellular location">
    <subcellularLocation>
        <location evidence="1">Cytoplasm</location>
    </subcellularLocation>
</comment>
<evidence type="ECO:0000313" key="11">
    <source>
        <dbReference type="EMBL" id="UNO49702.1"/>
    </source>
</evidence>
<dbReference type="GO" id="GO:0002949">
    <property type="term" value="P:tRNA threonylcarbamoyladenosine modification"/>
    <property type="evidence" value="ECO:0007669"/>
    <property type="project" value="InterPro"/>
</dbReference>
<dbReference type="Proteomes" id="UP000829401">
    <property type="component" value="Chromosome"/>
</dbReference>
<evidence type="ECO:0000256" key="1">
    <source>
        <dbReference type="ARBA" id="ARBA00004496"/>
    </source>
</evidence>
<dbReference type="InterPro" id="IPR003442">
    <property type="entry name" value="T6A_TsaE"/>
</dbReference>
<evidence type="ECO:0000256" key="2">
    <source>
        <dbReference type="ARBA" id="ARBA00007599"/>
    </source>
</evidence>
<keyword evidence="12" id="KW-1185">Reference proteome</keyword>
<dbReference type="KEGG" id="aaco:K1I37_03975"/>
<evidence type="ECO:0000256" key="9">
    <source>
        <dbReference type="ARBA" id="ARBA00022842"/>
    </source>
</evidence>
<dbReference type="SUPFAM" id="SSF52540">
    <property type="entry name" value="P-loop containing nucleoside triphosphate hydrolases"/>
    <property type="match status" value="1"/>
</dbReference>
<keyword evidence="6" id="KW-0479">Metal-binding</keyword>
<keyword evidence="4" id="KW-0963">Cytoplasm</keyword>
<evidence type="ECO:0000256" key="10">
    <source>
        <dbReference type="ARBA" id="ARBA00032441"/>
    </source>
</evidence>
<evidence type="ECO:0000256" key="3">
    <source>
        <dbReference type="ARBA" id="ARBA00019010"/>
    </source>
</evidence>
<dbReference type="eggNOG" id="COG0802">
    <property type="taxonomic scope" value="Bacteria"/>
</dbReference>
<evidence type="ECO:0000256" key="4">
    <source>
        <dbReference type="ARBA" id="ARBA00022490"/>
    </source>
</evidence>
<keyword evidence="8" id="KW-0067">ATP-binding</keyword>
<protein>
    <recommendedName>
        <fullName evidence="3">tRNA threonylcarbamoyladenosine biosynthesis protein TsaE</fullName>
    </recommendedName>
    <alternativeName>
        <fullName evidence="10">t(6)A37 threonylcarbamoyladenosine biosynthesis protein TsaE</fullName>
    </alternativeName>
</protein>
<dbReference type="PANTHER" id="PTHR33540">
    <property type="entry name" value="TRNA THREONYLCARBAMOYLADENOSINE BIOSYNTHESIS PROTEIN TSAE"/>
    <property type="match status" value="1"/>
</dbReference>
<keyword evidence="5" id="KW-0819">tRNA processing</keyword>
<dbReference type="Pfam" id="PF02367">
    <property type="entry name" value="TsaE"/>
    <property type="match status" value="1"/>
</dbReference>
<dbReference type="STRING" id="1356854.N007_11745"/>
<name>T0BUS9_ALIAG</name>
<dbReference type="PANTHER" id="PTHR33540:SF2">
    <property type="entry name" value="TRNA THREONYLCARBAMOYLADENOSINE BIOSYNTHESIS PROTEIN TSAE"/>
    <property type="match status" value="1"/>
</dbReference>
<evidence type="ECO:0000256" key="6">
    <source>
        <dbReference type="ARBA" id="ARBA00022723"/>
    </source>
</evidence>
<keyword evidence="7" id="KW-0547">Nucleotide-binding</keyword>
<dbReference type="GO" id="GO:0005737">
    <property type="term" value="C:cytoplasm"/>
    <property type="evidence" value="ECO:0007669"/>
    <property type="project" value="UniProtKB-SubCell"/>
</dbReference>
<comment type="similarity">
    <text evidence="2">Belongs to the TsaE family.</text>
</comment>
<dbReference type="NCBIfam" id="TIGR00150">
    <property type="entry name" value="T6A_YjeE"/>
    <property type="match status" value="1"/>
</dbReference>
<dbReference type="GO" id="GO:0005524">
    <property type="term" value="F:ATP binding"/>
    <property type="evidence" value="ECO:0007669"/>
    <property type="project" value="UniProtKB-KW"/>
</dbReference>
<accession>A0A9E7D0D8</accession>
<organism evidence="11 12">
    <name type="scientific">Alicyclobacillus acidoterrestris (strain ATCC 49025 / DSM 3922 / CIP 106132 / NCIMB 13137 / GD3B)</name>
    <dbReference type="NCBI Taxonomy" id="1356854"/>
    <lineage>
        <taxon>Bacteria</taxon>
        <taxon>Bacillati</taxon>
        <taxon>Bacillota</taxon>
        <taxon>Bacilli</taxon>
        <taxon>Bacillales</taxon>
        <taxon>Alicyclobacillaceae</taxon>
        <taxon>Alicyclobacillus</taxon>
    </lineage>
</organism>
<dbReference type="Gene3D" id="3.40.50.300">
    <property type="entry name" value="P-loop containing nucleotide triphosphate hydrolases"/>
    <property type="match status" value="1"/>
</dbReference>
<dbReference type="GO" id="GO:0046872">
    <property type="term" value="F:metal ion binding"/>
    <property type="evidence" value="ECO:0007669"/>
    <property type="project" value="UniProtKB-KW"/>
</dbReference>
<reference evidence="12" key="1">
    <citation type="journal article" date="2022" name="G3 (Bethesda)">
        <title>Unveiling the complete genome sequence of Alicyclobacillus acidoterrestris DSM 3922T, a taint-producing strain.</title>
        <authorList>
            <person name="Leonardo I.C."/>
            <person name="Barreto Crespo M.T."/>
            <person name="Gaspar F.B."/>
        </authorList>
    </citation>
    <scope>NUCLEOTIDE SEQUENCE [LARGE SCALE GENOMIC DNA]</scope>
    <source>
        <strain evidence="12">DSM 3922</strain>
    </source>
</reference>
<dbReference type="InterPro" id="IPR027417">
    <property type="entry name" value="P-loop_NTPase"/>
</dbReference>
<gene>
    <name evidence="11" type="primary">tsaE</name>
    <name evidence="11" type="ORF">K1I37_03975</name>
</gene>
<evidence type="ECO:0000256" key="8">
    <source>
        <dbReference type="ARBA" id="ARBA00022840"/>
    </source>
</evidence>
<dbReference type="EMBL" id="CP080467">
    <property type="protein sequence ID" value="UNO49702.1"/>
    <property type="molecule type" value="Genomic_DNA"/>
</dbReference>
<accession>T0BUS9</accession>
<keyword evidence="9" id="KW-0460">Magnesium</keyword>
<evidence type="ECO:0000256" key="7">
    <source>
        <dbReference type="ARBA" id="ARBA00022741"/>
    </source>
</evidence>
<sequence length="174" mass="18925">MANEWLMTTTSPDETRRFGVCLGGVLQAGDVVLLGGPLGAGKTHFAQGIAQGLGVEEPVTSPTFTLVAEYEGRLPLIHMDLYRLYDEPTAEVVTLHPAALAQIGFDDYLDGSGVVLIEWARGVESDLDDYLSVDIAHGLQAVDDDIRATTRELRVRAEGAAARQRLQEWMDAWA</sequence>
<evidence type="ECO:0000313" key="12">
    <source>
        <dbReference type="Proteomes" id="UP000829401"/>
    </source>
</evidence>
<dbReference type="AlphaFoldDB" id="T0BUS9"/>
<proteinExistence type="inferred from homology"/>